<gene>
    <name evidence="1" type="ORF">EOI86_14075</name>
</gene>
<accession>A0A3S2VMF5</accession>
<evidence type="ECO:0008006" key="3">
    <source>
        <dbReference type="Google" id="ProtNLM"/>
    </source>
</evidence>
<comment type="caution">
    <text evidence="1">The sequence shown here is derived from an EMBL/GenBank/DDBJ whole genome shotgun (WGS) entry which is preliminary data.</text>
</comment>
<protein>
    <recommendedName>
        <fullName evidence="3">Invasion associated locus B family protein</fullName>
    </recommendedName>
</protein>
<proteinExistence type="predicted"/>
<organism evidence="1 2">
    <name type="scientific">Hwanghaeella grinnelliae</name>
    <dbReference type="NCBI Taxonomy" id="2500179"/>
    <lineage>
        <taxon>Bacteria</taxon>
        <taxon>Pseudomonadati</taxon>
        <taxon>Pseudomonadota</taxon>
        <taxon>Alphaproteobacteria</taxon>
        <taxon>Rhodospirillales</taxon>
        <taxon>Rhodospirillaceae</taxon>
        <taxon>Hwanghaeella</taxon>
    </lineage>
</organism>
<evidence type="ECO:0000313" key="2">
    <source>
        <dbReference type="Proteomes" id="UP000287447"/>
    </source>
</evidence>
<dbReference type="Pfam" id="PF06776">
    <property type="entry name" value="IalB"/>
    <property type="match status" value="1"/>
</dbReference>
<dbReference type="RefSeq" id="WP_127765810.1">
    <property type="nucleotide sequence ID" value="NZ_SADE01000002.1"/>
</dbReference>
<dbReference type="InterPro" id="IPR038696">
    <property type="entry name" value="IalB_sf"/>
</dbReference>
<dbReference type="Gene3D" id="2.60.40.1880">
    <property type="entry name" value="Invasion associated locus B (IalB) protein"/>
    <property type="match status" value="1"/>
</dbReference>
<dbReference type="Proteomes" id="UP000287447">
    <property type="component" value="Unassembled WGS sequence"/>
</dbReference>
<dbReference type="EMBL" id="SADE01000002">
    <property type="protein sequence ID" value="RVU36334.1"/>
    <property type="molecule type" value="Genomic_DNA"/>
</dbReference>
<evidence type="ECO:0000313" key="1">
    <source>
        <dbReference type="EMBL" id="RVU36334.1"/>
    </source>
</evidence>
<sequence length="190" mass="20742">MQAFESKYFPEFRSATFQNGPLRLALLFGALAVIGCLGTAQQASAQDVVLGAFNDWKAHSYQEPEGKVCNMWSRPIKSEPSNVRRGDIYAFITHRPALKSWSAVSFQLGYPLSTSEEVSVQIGNEKFRLIPEGEAAFADESDDPKIAAAMRRGNRMVVRGVSTRGTRTIDTYSLSGVTAGTKALNSACPK</sequence>
<dbReference type="OrthoDB" id="9806572at2"/>
<dbReference type="InterPro" id="IPR010642">
    <property type="entry name" value="Invasion_prot_B"/>
</dbReference>
<keyword evidence="2" id="KW-1185">Reference proteome</keyword>
<name>A0A3S2VMF5_9PROT</name>
<reference evidence="2" key="1">
    <citation type="submission" date="2019-01" db="EMBL/GenBank/DDBJ databases">
        <title>Gri0909 isolated from a small marine red alga.</title>
        <authorList>
            <person name="Kim J."/>
            <person name="Jeong S.E."/>
            <person name="Jeon C.O."/>
        </authorList>
    </citation>
    <scope>NUCLEOTIDE SEQUENCE [LARGE SCALE GENOMIC DNA]</scope>
    <source>
        <strain evidence="2">Gri0909</strain>
    </source>
</reference>
<dbReference type="AlphaFoldDB" id="A0A3S2VMF5"/>